<proteinExistence type="predicted"/>
<gene>
    <name evidence="1" type="ORF">EXM65_08445</name>
</gene>
<accession>A0A6M0SMU9</accession>
<dbReference type="EMBL" id="SGKU01000019">
    <property type="protein sequence ID" value="NFA42601.1"/>
    <property type="molecule type" value="Genomic_DNA"/>
</dbReference>
<protein>
    <submittedName>
        <fullName evidence="1">Cytoplasmic protein</fullName>
    </submittedName>
</protein>
<evidence type="ECO:0000313" key="1">
    <source>
        <dbReference type="EMBL" id="NFA42601.1"/>
    </source>
</evidence>
<dbReference type="Proteomes" id="UP000472355">
    <property type="component" value="Unassembled WGS sequence"/>
</dbReference>
<name>A0A6M0SMU9_CLOBO</name>
<organism evidence="1 2">
    <name type="scientific">Clostridium botulinum</name>
    <dbReference type="NCBI Taxonomy" id="1491"/>
    <lineage>
        <taxon>Bacteria</taxon>
        <taxon>Bacillati</taxon>
        <taxon>Bacillota</taxon>
        <taxon>Clostridia</taxon>
        <taxon>Eubacteriales</taxon>
        <taxon>Clostridiaceae</taxon>
        <taxon>Clostridium</taxon>
    </lineage>
</organism>
<comment type="caution">
    <text evidence="1">The sequence shown here is derived from an EMBL/GenBank/DDBJ whole genome shotgun (WGS) entry which is preliminary data.</text>
</comment>
<evidence type="ECO:0000313" key="2">
    <source>
        <dbReference type="Proteomes" id="UP000472355"/>
    </source>
</evidence>
<reference evidence="1 2" key="1">
    <citation type="submission" date="2019-02" db="EMBL/GenBank/DDBJ databases">
        <title>Genome sequencing of Clostridium botulinum clinical isolates.</title>
        <authorList>
            <person name="Brunt J."/>
            <person name="Van Vliet A.H.M."/>
            <person name="Stringer S.C."/>
            <person name="Grant K.A."/>
            <person name="Carter A.C."/>
            <person name="Peck M.W."/>
        </authorList>
    </citation>
    <scope>NUCLEOTIDE SEQUENCE [LARGE SCALE GENOMIC DNA]</scope>
    <source>
        <strain evidence="1 2">H113700579</strain>
    </source>
</reference>
<dbReference type="AlphaFoldDB" id="A0A6M0SMU9"/>
<sequence>MLINKILEKFNKSSVTKIDNLIGEDILFKVKNGLGKLTMKFAKDINNDIKAIFYLGNTPLIMCNSEYCPTCSTMIALAKGRDEADDEVVKILSELNNIESLEDSFSKISPILSLLEDGYYVLKEVEFFPTDGEGNFFWNLKMKAKNYMASSCYYAPNYGTIIIEPKFLLPSQGTNSYNKDRVEYYRGKIRNGEKLFGLAIEMRGALGLLIDGHHKATACYLEGKPIRCITIINTFSYKNFNSKEEGISYTDNNIKYSDIKDGDSIKEFYEKKSKNRKSNISYKEVYLKEKYIKSIDIGIPKEEFPDYDTYALSTLASDTSEEKIRDLLNYIGENPLEELEEVFCNLRVNDKKRARELCFSILLLECFQNLWDECVMFLSRYNDEEVQEVFVNLLVEYGFEYGHNKMKHIIDEYFKRLI</sequence>